<reference evidence="6 7" key="2">
    <citation type="submission" date="2021-07" db="EMBL/GenBank/DDBJ databases">
        <authorList>
            <person name="Matsumoto Y."/>
            <person name="Motooka D."/>
            <person name="Nakamura S."/>
        </authorList>
    </citation>
    <scope>NUCLEOTIDE SEQUENCE [LARGE SCALE GENOMIC DNA]</scope>
    <source>
        <strain evidence="6 7">TY59</strain>
    </source>
</reference>
<evidence type="ECO:0000256" key="1">
    <source>
        <dbReference type="ARBA" id="ARBA00001946"/>
    </source>
</evidence>
<evidence type="ECO:0000256" key="2">
    <source>
        <dbReference type="ARBA" id="ARBA00001964"/>
    </source>
</evidence>
<sequence>MTHTPQTSAALIRDDRLELYRRMWVLRLLDMALEDLRVDGLIDDAPRVEFGQEAVAIGTVAALRPGDLVNASTPQFRHAQQVGLALPLGPAIAEMIGPKRRAGGGAADWKRSLANETALGQSTLFAVGDANTQRLTGEGEVSLCVIGGRDTHSVEFSTAAKIAVHWRLPVVFIVENVRGGSNARRRAYETDAMPMFPVDGRDVVAVADSVAEAVRRASIGDGPALVEAITYQTNHPAAVDPLVFASRQLIAAGGNPKHLCEVERGARHLVAEAMASARALVRARLIPPVPDSKPWSAAS</sequence>
<reference evidence="6 7" key="1">
    <citation type="submission" date="2021-07" db="EMBL/GenBank/DDBJ databases">
        <title>Complete genome sequence of nontuberculous Mycobacterium sp. TY59.</title>
        <authorList>
            <person name="Fukushima K."/>
        </authorList>
    </citation>
    <scope>NUCLEOTIDE SEQUENCE [LARGE SCALE GENOMIC DNA]</scope>
    <source>
        <strain evidence="6 7">TY59</strain>
    </source>
</reference>
<dbReference type="InterPro" id="IPR029061">
    <property type="entry name" value="THDP-binding"/>
</dbReference>
<gene>
    <name evidence="6" type="ORF">MTY59_26560</name>
</gene>
<dbReference type="InterPro" id="IPR050642">
    <property type="entry name" value="PDH_E1_Alpha_Subunit"/>
</dbReference>
<dbReference type="Pfam" id="PF00676">
    <property type="entry name" value="E1_dh"/>
    <property type="match status" value="1"/>
</dbReference>
<evidence type="ECO:0000256" key="4">
    <source>
        <dbReference type="ARBA" id="ARBA00023052"/>
    </source>
</evidence>
<keyword evidence="4" id="KW-0786">Thiamine pyrophosphate</keyword>
<comment type="cofactor">
    <cofactor evidence="2">
        <name>thiamine diphosphate</name>
        <dbReference type="ChEBI" id="CHEBI:58937"/>
    </cofactor>
</comment>
<dbReference type="PANTHER" id="PTHR11516:SF60">
    <property type="entry name" value="PYRUVATE DEHYDROGENASE E1 COMPONENT SUBUNIT ALPHA"/>
    <property type="match status" value="1"/>
</dbReference>
<evidence type="ECO:0000313" key="7">
    <source>
        <dbReference type="Proteomes" id="UP000826012"/>
    </source>
</evidence>
<name>A0ABM7SNA5_9MYCO</name>
<dbReference type="EMBL" id="AP024828">
    <property type="protein sequence ID" value="BCZ22801.1"/>
    <property type="molecule type" value="Genomic_DNA"/>
</dbReference>
<comment type="cofactor">
    <cofactor evidence="1">
        <name>Mg(2+)</name>
        <dbReference type="ChEBI" id="CHEBI:18420"/>
    </cofactor>
</comment>
<dbReference type="SUPFAM" id="SSF52518">
    <property type="entry name" value="Thiamin diphosphate-binding fold (THDP-binding)"/>
    <property type="match status" value="1"/>
</dbReference>
<dbReference type="RefSeq" id="WP_221046024.1">
    <property type="nucleotide sequence ID" value="NZ_AP024828.1"/>
</dbReference>
<organism evidence="6 7">
    <name type="scientific">Mycobacterium senriense</name>
    <dbReference type="NCBI Taxonomy" id="2775496"/>
    <lineage>
        <taxon>Bacteria</taxon>
        <taxon>Bacillati</taxon>
        <taxon>Actinomycetota</taxon>
        <taxon>Actinomycetes</taxon>
        <taxon>Mycobacteriales</taxon>
        <taxon>Mycobacteriaceae</taxon>
        <taxon>Mycobacterium</taxon>
        <taxon>Mycobacterium avium complex (MAC)</taxon>
    </lineage>
</organism>
<dbReference type="Proteomes" id="UP000826012">
    <property type="component" value="Chromosome"/>
</dbReference>
<evidence type="ECO:0000259" key="5">
    <source>
        <dbReference type="Pfam" id="PF00676"/>
    </source>
</evidence>
<evidence type="ECO:0000256" key="3">
    <source>
        <dbReference type="ARBA" id="ARBA00023002"/>
    </source>
</evidence>
<dbReference type="Gene3D" id="3.40.50.970">
    <property type="match status" value="1"/>
</dbReference>
<feature type="domain" description="Dehydrogenase E1 component" evidence="5">
    <location>
        <begin position="49"/>
        <end position="241"/>
    </location>
</feature>
<evidence type="ECO:0000313" key="6">
    <source>
        <dbReference type="EMBL" id="BCZ22801.1"/>
    </source>
</evidence>
<proteinExistence type="predicted"/>
<protein>
    <submittedName>
        <fullName evidence="6">Dehydrogenase</fullName>
    </submittedName>
</protein>
<accession>A0ABM7SNA5</accession>
<keyword evidence="7" id="KW-1185">Reference proteome</keyword>
<keyword evidence="3" id="KW-0560">Oxidoreductase</keyword>
<dbReference type="InterPro" id="IPR001017">
    <property type="entry name" value="DH_E1"/>
</dbReference>
<dbReference type="PANTHER" id="PTHR11516">
    <property type="entry name" value="PYRUVATE DEHYDROGENASE E1 COMPONENT, ALPHA SUBUNIT BACTERIAL AND ORGANELLAR"/>
    <property type="match status" value="1"/>
</dbReference>